<reference evidence="8 9" key="1">
    <citation type="submission" date="2022-07" db="EMBL/GenBank/DDBJ databases">
        <title>Genomic and pangenome structural analysis of the polyextremophile Exiguobacterium.</title>
        <authorList>
            <person name="Shen L."/>
        </authorList>
    </citation>
    <scope>NUCLEOTIDE SEQUENCE [LARGE SCALE GENOMIC DNA]</scope>
    <source>
        <strain evidence="8 9">12_1</strain>
    </source>
</reference>
<comment type="similarity">
    <text evidence="1">Belongs to the N(4)/N(6)-methyltransferase family.</text>
</comment>
<evidence type="ECO:0000256" key="6">
    <source>
        <dbReference type="ARBA" id="ARBA00047942"/>
    </source>
</evidence>
<name>A0ABT2KUZ5_9BACL</name>
<gene>
    <name evidence="8" type="ORF">NQG31_02345</name>
</gene>
<dbReference type="GO" id="GO:0032259">
    <property type="term" value="P:methylation"/>
    <property type="evidence" value="ECO:0007669"/>
    <property type="project" value="UniProtKB-KW"/>
</dbReference>
<evidence type="ECO:0000313" key="8">
    <source>
        <dbReference type="EMBL" id="MCT4794363.1"/>
    </source>
</evidence>
<keyword evidence="4" id="KW-0808">Transferase</keyword>
<dbReference type="InterPro" id="IPR050953">
    <property type="entry name" value="N4_N6_ade-DNA_methylase"/>
</dbReference>
<dbReference type="SUPFAM" id="SSF53335">
    <property type="entry name" value="S-adenosyl-L-methionine-dependent methyltransferases"/>
    <property type="match status" value="1"/>
</dbReference>
<dbReference type="Pfam" id="PF07669">
    <property type="entry name" value="Eco57I"/>
    <property type="match status" value="1"/>
</dbReference>
<sequence>MAKIVKNERSWAIDLISMLNIFLQNKTLNIKKVGGEATINTGKKTMFPDLLMYGDESQTQILQGCEIKLPDTLITDEEFIKDAQRKSDTLGLNSCLLWNFTSAAFYVKDESGIYNIEKQWNDTSFIKTREDVEQYKKDWQSLIESIILEINNYFLSGELKASRLGEVISDSVMDTIISRNKVLVANYLETESVKNRTLASHLSIWWNEVKSEYLSDEPNQFTAFSKHILLNWINKFSFAHAIKKYHSPAFQVESINYSTNPQTGSLIFDEISSKCDFYNIFKKIDYGNYLPRDTWHDLVEYNLFLSENGVANFDQRSLQQVLEQSVRNAKREIIGQFTTPPVLADFLARITVEDLTWNTLDPCCGTGTIPKAILDLKKTGIAIENAHVSTWASDKFSFPLQITNLNLTDIESINIPSRIFQSNVFDLELGRDISIVDPKNGNILNLSLPQYDAILSNLPFVAFEVISDDEKVHLLNTIRKLEEKWDMSLGARSDLYTYIVIKLWSLLKEGGTLGIITSNAWLGTESGKQFYQVMRKLYKIEKVIISGEKRWFLNANVVTTIIILKKKENLKEISEYATTFIKLNVPIHRLENLETMSHVTDSILTSAAIDERFAKTINYNQETIDNILNCKVSMNTLFHDVNWLLDLKNKMIKITDLFKINRGERRGWDKLFYPNEAHSIEPLYIKKVLKSSKTLTYLKADPDADAFCCSPSLEELQNNNHQGAMNWIKKFENEVNGKGKPLPEVLRKPNLQWYEMSDNATADLITSLNPDKRLFYAKFAESTFINQRLIGLKARSEHVDIDIAHILLNSIVGMFYLEATGFGRGLGALDISKNNLEQTFMLNPNLLSDFQKQEIKTAFEPILEREILTTFEEFENEDRINFEKIVLRAYELEDYYERIKNSLLSMQKTRLTAKEK</sequence>
<keyword evidence="3 8" id="KW-0489">Methyltransferase</keyword>
<dbReference type="PANTHER" id="PTHR33841:SF5">
    <property type="entry name" value="DNA METHYLASE (MODIFICATION METHYLASE) (METHYLTRANSFERASE)-RELATED"/>
    <property type="match status" value="1"/>
</dbReference>
<organism evidence="8 9">
    <name type="scientific">Exiguobacterium alkaliphilum</name>
    <dbReference type="NCBI Taxonomy" id="1428684"/>
    <lineage>
        <taxon>Bacteria</taxon>
        <taxon>Bacillati</taxon>
        <taxon>Bacillota</taxon>
        <taxon>Bacilli</taxon>
        <taxon>Bacillales</taxon>
        <taxon>Bacillales Family XII. Incertae Sedis</taxon>
        <taxon>Exiguobacterium</taxon>
    </lineage>
</organism>
<comment type="catalytic activity">
    <reaction evidence="6">
        <text>a 2'-deoxyadenosine in DNA + S-adenosyl-L-methionine = an N(6)-methyl-2'-deoxyadenosine in DNA + S-adenosyl-L-homocysteine + H(+)</text>
        <dbReference type="Rhea" id="RHEA:15197"/>
        <dbReference type="Rhea" id="RHEA-COMP:12418"/>
        <dbReference type="Rhea" id="RHEA-COMP:12419"/>
        <dbReference type="ChEBI" id="CHEBI:15378"/>
        <dbReference type="ChEBI" id="CHEBI:57856"/>
        <dbReference type="ChEBI" id="CHEBI:59789"/>
        <dbReference type="ChEBI" id="CHEBI:90615"/>
        <dbReference type="ChEBI" id="CHEBI:90616"/>
        <dbReference type="EC" id="2.1.1.72"/>
    </reaction>
</comment>
<dbReference type="EC" id="2.1.1.72" evidence="2"/>
<evidence type="ECO:0000259" key="7">
    <source>
        <dbReference type="Pfam" id="PF07669"/>
    </source>
</evidence>
<proteinExistence type="inferred from homology"/>
<dbReference type="InterPro" id="IPR011639">
    <property type="entry name" value="MethylTrfase_TaqI-like_dom"/>
</dbReference>
<comment type="caution">
    <text evidence="8">The sequence shown here is derived from an EMBL/GenBank/DDBJ whole genome shotgun (WGS) entry which is preliminary data.</text>
</comment>
<dbReference type="GO" id="GO:0008168">
    <property type="term" value="F:methyltransferase activity"/>
    <property type="evidence" value="ECO:0007669"/>
    <property type="project" value="UniProtKB-KW"/>
</dbReference>
<evidence type="ECO:0000256" key="2">
    <source>
        <dbReference type="ARBA" id="ARBA00011900"/>
    </source>
</evidence>
<feature type="domain" description="Type II methyltransferase M.TaqI-like" evidence="7">
    <location>
        <begin position="379"/>
        <end position="552"/>
    </location>
</feature>
<dbReference type="PANTHER" id="PTHR33841">
    <property type="entry name" value="DNA METHYLTRANSFERASE YEEA-RELATED"/>
    <property type="match status" value="1"/>
</dbReference>
<dbReference type="Proteomes" id="UP001206821">
    <property type="component" value="Unassembled WGS sequence"/>
</dbReference>
<dbReference type="PRINTS" id="PR00507">
    <property type="entry name" value="N12N6MTFRASE"/>
</dbReference>
<evidence type="ECO:0000313" key="9">
    <source>
        <dbReference type="Proteomes" id="UP001206821"/>
    </source>
</evidence>
<evidence type="ECO:0000256" key="5">
    <source>
        <dbReference type="ARBA" id="ARBA00022691"/>
    </source>
</evidence>
<dbReference type="RefSeq" id="WP_260577467.1">
    <property type="nucleotide sequence ID" value="NZ_JANIEK010000005.1"/>
</dbReference>
<evidence type="ECO:0000256" key="4">
    <source>
        <dbReference type="ARBA" id="ARBA00022679"/>
    </source>
</evidence>
<protein>
    <recommendedName>
        <fullName evidence="2">site-specific DNA-methyltransferase (adenine-specific)</fullName>
        <ecNumber evidence="2">2.1.1.72</ecNumber>
    </recommendedName>
</protein>
<keyword evidence="9" id="KW-1185">Reference proteome</keyword>
<keyword evidence="5" id="KW-0949">S-adenosyl-L-methionine</keyword>
<accession>A0ABT2KUZ5</accession>
<evidence type="ECO:0000256" key="1">
    <source>
        <dbReference type="ARBA" id="ARBA00006594"/>
    </source>
</evidence>
<evidence type="ECO:0000256" key="3">
    <source>
        <dbReference type="ARBA" id="ARBA00022603"/>
    </source>
</evidence>
<dbReference type="InterPro" id="IPR029063">
    <property type="entry name" value="SAM-dependent_MTases_sf"/>
</dbReference>
<dbReference type="EMBL" id="JANIEK010000005">
    <property type="protein sequence ID" value="MCT4794363.1"/>
    <property type="molecule type" value="Genomic_DNA"/>
</dbReference>
<dbReference type="Gene3D" id="3.40.50.150">
    <property type="entry name" value="Vaccinia Virus protein VP39"/>
    <property type="match status" value="1"/>
</dbReference>